<dbReference type="Pfam" id="PF13180">
    <property type="entry name" value="PDZ_2"/>
    <property type="match status" value="1"/>
</dbReference>
<dbReference type="InterPro" id="IPR001940">
    <property type="entry name" value="Peptidase_S1C"/>
</dbReference>
<dbReference type="SMART" id="SM00228">
    <property type="entry name" value="PDZ"/>
    <property type="match status" value="1"/>
</dbReference>
<dbReference type="PRINTS" id="PR00834">
    <property type="entry name" value="PROTEASES2C"/>
</dbReference>
<dbReference type="Pfam" id="PF13365">
    <property type="entry name" value="Trypsin_2"/>
    <property type="match status" value="1"/>
</dbReference>
<name>A0A1F5SYS3_9BACT</name>
<comment type="similarity">
    <text evidence="1">Belongs to the peptidase S1C family.</text>
</comment>
<evidence type="ECO:0000256" key="2">
    <source>
        <dbReference type="ARBA" id="ARBA00022670"/>
    </source>
</evidence>
<dbReference type="EMBL" id="MFGJ01000007">
    <property type="protein sequence ID" value="OGF31864.1"/>
    <property type="molecule type" value="Genomic_DNA"/>
</dbReference>
<dbReference type="STRING" id="1798002.A2478_05270"/>
<dbReference type="GO" id="GO:0004252">
    <property type="term" value="F:serine-type endopeptidase activity"/>
    <property type="evidence" value="ECO:0007669"/>
    <property type="project" value="InterPro"/>
</dbReference>
<dbReference type="GO" id="GO:0006508">
    <property type="term" value="P:proteolysis"/>
    <property type="evidence" value="ECO:0007669"/>
    <property type="project" value="UniProtKB-KW"/>
</dbReference>
<evidence type="ECO:0000256" key="3">
    <source>
        <dbReference type="ARBA" id="ARBA00022801"/>
    </source>
</evidence>
<dbReference type="PANTHER" id="PTHR22939:SF129">
    <property type="entry name" value="SERINE PROTEASE HTRA2, MITOCHONDRIAL"/>
    <property type="match status" value="1"/>
</dbReference>
<dbReference type="InterPro" id="IPR036034">
    <property type="entry name" value="PDZ_sf"/>
</dbReference>
<evidence type="ECO:0000259" key="4">
    <source>
        <dbReference type="SMART" id="SM00228"/>
    </source>
</evidence>
<dbReference type="AlphaFoldDB" id="A0A1F5SYS3"/>
<dbReference type="InterPro" id="IPR001478">
    <property type="entry name" value="PDZ"/>
</dbReference>
<proteinExistence type="inferred from homology"/>
<dbReference type="Gene3D" id="2.40.10.10">
    <property type="entry name" value="Trypsin-like serine proteases"/>
    <property type="match status" value="2"/>
</dbReference>
<keyword evidence="3" id="KW-0378">Hydrolase</keyword>
<evidence type="ECO:0000256" key="1">
    <source>
        <dbReference type="ARBA" id="ARBA00010541"/>
    </source>
</evidence>
<evidence type="ECO:0000313" key="6">
    <source>
        <dbReference type="Proteomes" id="UP000179001"/>
    </source>
</evidence>
<dbReference type="SUPFAM" id="SSF50156">
    <property type="entry name" value="PDZ domain-like"/>
    <property type="match status" value="1"/>
</dbReference>
<sequence>MDNQFNKNFIIILVIVSLLVGGSAGVLGSLFVTPILQNLPYADKFFRQYEKSVSAGNEVISVEEESSSISAVEEVSPAVVSIVVSKELQNIQLDPFFGLPVQDQTAQPQVEKIGGGTGFIITPDGLIVTNRHVVEDSTAEYTVILNDDRQFDATVLDLDTVNDLAILKIEGENLPVAELGNSDELKIGQTVIAIGYTLGEYRNTVSKGIVSGINRQVFSSLGSAIQIDAPINPGNSGGPLINLSGQVVGINTAVNRQGEGIGFAIPINLAKTVVDSVEKYGKIIRPWLGVRYVQITPDIIKKNNLKVEYGALVVRGDTSTDLAIVPDSPADKAGLEENDIILEVNGVKLDKTSLVAEITKYSVGDEIELRILHDGNEKPIKIKLEERQN</sequence>
<dbReference type="PANTHER" id="PTHR22939">
    <property type="entry name" value="SERINE PROTEASE FAMILY S1C HTRA-RELATED"/>
    <property type="match status" value="1"/>
</dbReference>
<dbReference type="InterPro" id="IPR009003">
    <property type="entry name" value="Peptidase_S1_PA"/>
</dbReference>
<organism evidence="5 6">
    <name type="scientific">Candidatus Falkowbacteria bacterium RIFOXYC2_FULL_36_12</name>
    <dbReference type="NCBI Taxonomy" id="1798002"/>
    <lineage>
        <taxon>Bacteria</taxon>
        <taxon>Candidatus Falkowiibacteriota</taxon>
    </lineage>
</organism>
<accession>A0A1F5SYS3</accession>
<keyword evidence="2" id="KW-0645">Protease</keyword>
<evidence type="ECO:0000313" key="5">
    <source>
        <dbReference type="EMBL" id="OGF31864.1"/>
    </source>
</evidence>
<feature type="domain" description="PDZ" evidence="4">
    <location>
        <begin position="286"/>
        <end position="375"/>
    </location>
</feature>
<reference evidence="5 6" key="1">
    <citation type="journal article" date="2016" name="Nat. Commun.">
        <title>Thousands of microbial genomes shed light on interconnected biogeochemical processes in an aquifer system.</title>
        <authorList>
            <person name="Anantharaman K."/>
            <person name="Brown C.T."/>
            <person name="Hug L.A."/>
            <person name="Sharon I."/>
            <person name="Castelle C.J."/>
            <person name="Probst A.J."/>
            <person name="Thomas B.C."/>
            <person name="Singh A."/>
            <person name="Wilkins M.J."/>
            <person name="Karaoz U."/>
            <person name="Brodie E.L."/>
            <person name="Williams K.H."/>
            <person name="Hubbard S.S."/>
            <person name="Banfield J.F."/>
        </authorList>
    </citation>
    <scope>NUCLEOTIDE SEQUENCE [LARGE SCALE GENOMIC DNA]</scope>
</reference>
<comment type="caution">
    <text evidence="5">The sequence shown here is derived from an EMBL/GenBank/DDBJ whole genome shotgun (WGS) entry which is preliminary data.</text>
</comment>
<gene>
    <name evidence="5" type="ORF">A2478_05270</name>
</gene>
<dbReference type="Gene3D" id="2.30.42.10">
    <property type="match status" value="1"/>
</dbReference>
<protein>
    <recommendedName>
        <fullName evidence="4">PDZ domain-containing protein</fullName>
    </recommendedName>
</protein>
<dbReference type="InterPro" id="IPR043504">
    <property type="entry name" value="Peptidase_S1_PA_chymotrypsin"/>
</dbReference>
<dbReference type="Proteomes" id="UP000179001">
    <property type="component" value="Unassembled WGS sequence"/>
</dbReference>
<dbReference type="SUPFAM" id="SSF50494">
    <property type="entry name" value="Trypsin-like serine proteases"/>
    <property type="match status" value="1"/>
</dbReference>